<sequence>MSDPQLTTPRRLLAAGCALGAAASVALPWFPLSCALYALAAAAFGAGAFLARTAHENFGIVWKAAIPAALIELAGALLTQYDLTLLTTLMTAIFFYFLVTYTVSALASVFHVKPGPDPRRPPRAAMQFEVAASLFALARLLSDMWPTLRTITDTVAMAAMAIGFALVLQFVLKLKQPEE</sequence>
<dbReference type="InterPro" id="IPR006311">
    <property type="entry name" value="TAT_signal"/>
</dbReference>
<evidence type="ECO:0000256" key="1">
    <source>
        <dbReference type="SAM" id="Phobius"/>
    </source>
</evidence>
<dbReference type="PROSITE" id="PS51318">
    <property type="entry name" value="TAT"/>
    <property type="match status" value="1"/>
</dbReference>
<accession>A0A9D2BUN9</accession>
<dbReference type="AlphaFoldDB" id="A0A9D2BUN9"/>
<feature type="transmembrane region" description="Helical" evidence="1">
    <location>
        <begin position="36"/>
        <end position="53"/>
    </location>
</feature>
<reference evidence="2" key="2">
    <citation type="submission" date="2021-04" db="EMBL/GenBank/DDBJ databases">
        <authorList>
            <person name="Gilroy R."/>
        </authorList>
    </citation>
    <scope>NUCLEOTIDE SEQUENCE</scope>
    <source>
        <strain evidence="2">ChiHecec2B26-7398</strain>
    </source>
</reference>
<feature type="transmembrane region" description="Helical" evidence="1">
    <location>
        <begin position="93"/>
        <end position="112"/>
    </location>
</feature>
<comment type="caution">
    <text evidence="2">The sequence shown here is derived from an EMBL/GenBank/DDBJ whole genome shotgun (WGS) entry which is preliminary data.</text>
</comment>
<feature type="transmembrane region" description="Helical" evidence="1">
    <location>
        <begin position="154"/>
        <end position="172"/>
    </location>
</feature>
<keyword evidence="1" id="KW-1133">Transmembrane helix</keyword>
<dbReference type="EMBL" id="DXEI01000025">
    <property type="protein sequence ID" value="HIX94074.1"/>
    <property type="molecule type" value="Genomic_DNA"/>
</dbReference>
<evidence type="ECO:0000313" key="3">
    <source>
        <dbReference type="Proteomes" id="UP000886751"/>
    </source>
</evidence>
<keyword evidence="1" id="KW-0472">Membrane</keyword>
<organism evidence="2 3">
    <name type="scientific">Candidatus Gemmiger excrementipullorum</name>
    <dbReference type="NCBI Taxonomy" id="2838610"/>
    <lineage>
        <taxon>Bacteria</taxon>
        <taxon>Bacillati</taxon>
        <taxon>Bacillota</taxon>
        <taxon>Clostridia</taxon>
        <taxon>Eubacteriales</taxon>
        <taxon>Gemmiger</taxon>
    </lineage>
</organism>
<evidence type="ECO:0000313" key="2">
    <source>
        <dbReference type="EMBL" id="HIX94074.1"/>
    </source>
</evidence>
<keyword evidence="1" id="KW-0812">Transmembrane</keyword>
<name>A0A9D2BUN9_9FIRM</name>
<proteinExistence type="predicted"/>
<dbReference type="Proteomes" id="UP000886751">
    <property type="component" value="Unassembled WGS sequence"/>
</dbReference>
<protein>
    <submittedName>
        <fullName evidence="2">Uncharacterized protein</fullName>
    </submittedName>
</protein>
<feature type="transmembrane region" description="Helical" evidence="1">
    <location>
        <begin position="60"/>
        <end position="81"/>
    </location>
</feature>
<reference evidence="2" key="1">
    <citation type="journal article" date="2021" name="PeerJ">
        <title>Extensive microbial diversity within the chicken gut microbiome revealed by metagenomics and culture.</title>
        <authorList>
            <person name="Gilroy R."/>
            <person name="Ravi A."/>
            <person name="Getino M."/>
            <person name="Pursley I."/>
            <person name="Horton D.L."/>
            <person name="Alikhan N.F."/>
            <person name="Baker D."/>
            <person name="Gharbi K."/>
            <person name="Hall N."/>
            <person name="Watson M."/>
            <person name="Adriaenssens E.M."/>
            <person name="Foster-Nyarko E."/>
            <person name="Jarju S."/>
            <person name="Secka A."/>
            <person name="Antonio M."/>
            <person name="Oren A."/>
            <person name="Chaudhuri R.R."/>
            <person name="La Ragione R."/>
            <person name="Hildebrand F."/>
            <person name="Pallen M.J."/>
        </authorList>
    </citation>
    <scope>NUCLEOTIDE SEQUENCE</scope>
    <source>
        <strain evidence="2">ChiHecec2B26-7398</strain>
    </source>
</reference>
<gene>
    <name evidence="2" type="ORF">H9846_01270</name>
</gene>